<dbReference type="PROSITE" id="PS50026">
    <property type="entry name" value="EGF_3"/>
    <property type="match status" value="1"/>
</dbReference>
<evidence type="ECO:0000259" key="5">
    <source>
        <dbReference type="PROSITE" id="PS50026"/>
    </source>
</evidence>
<organism evidence="6 7">
    <name type="scientific">Zosterops borbonicus</name>
    <dbReference type="NCBI Taxonomy" id="364589"/>
    <lineage>
        <taxon>Eukaryota</taxon>
        <taxon>Metazoa</taxon>
        <taxon>Chordata</taxon>
        <taxon>Craniata</taxon>
        <taxon>Vertebrata</taxon>
        <taxon>Euteleostomi</taxon>
        <taxon>Archelosauria</taxon>
        <taxon>Archosauria</taxon>
        <taxon>Dinosauria</taxon>
        <taxon>Saurischia</taxon>
        <taxon>Theropoda</taxon>
        <taxon>Coelurosauria</taxon>
        <taxon>Aves</taxon>
        <taxon>Neognathae</taxon>
        <taxon>Neoaves</taxon>
        <taxon>Telluraves</taxon>
        <taxon>Australaves</taxon>
        <taxon>Passeriformes</taxon>
        <taxon>Sylvioidea</taxon>
        <taxon>Zosteropidae</taxon>
        <taxon>Zosterops</taxon>
    </lineage>
</organism>
<dbReference type="PROSITE" id="PS00022">
    <property type="entry name" value="EGF_1"/>
    <property type="match status" value="1"/>
</dbReference>
<evidence type="ECO:0000313" key="7">
    <source>
        <dbReference type="Proteomes" id="UP000796761"/>
    </source>
</evidence>
<dbReference type="EMBL" id="SWJQ01002198">
    <property type="protein sequence ID" value="TRZ06770.1"/>
    <property type="molecule type" value="Genomic_DNA"/>
</dbReference>
<accession>A0A8K1D7Q4</accession>
<evidence type="ECO:0000256" key="2">
    <source>
        <dbReference type="ARBA" id="ARBA00023157"/>
    </source>
</evidence>
<feature type="domain" description="EGF-like" evidence="5">
    <location>
        <begin position="1"/>
        <end position="30"/>
    </location>
</feature>
<comment type="caution">
    <text evidence="6">The sequence shown here is derived from an EMBL/GenBank/DDBJ whole genome shotgun (WGS) entry which is preliminary data.</text>
</comment>
<evidence type="ECO:0000256" key="1">
    <source>
        <dbReference type="ARBA" id="ARBA00022536"/>
    </source>
</evidence>
<protein>
    <recommendedName>
        <fullName evidence="5">EGF-like domain-containing protein</fullName>
    </recommendedName>
</protein>
<sequence length="80" mass="8852">LCPLLCRNGGLCAHPQRCLCPPKFTGKFCHLPATNVTSRQNLRGDPQNLRGDPQNLEGGPQALTRSVYTLPLSNHREEED</sequence>
<name>A0A8K1D7Q4_9PASS</name>
<dbReference type="InterPro" id="IPR000742">
    <property type="entry name" value="EGF"/>
</dbReference>
<dbReference type="InterPro" id="IPR013111">
    <property type="entry name" value="EGF_extracell"/>
</dbReference>
<keyword evidence="7" id="KW-1185">Reference proteome</keyword>
<dbReference type="AlphaFoldDB" id="A0A8K1D7Q4"/>
<feature type="non-terminal residue" evidence="6">
    <location>
        <position position="80"/>
    </location>
</feature>
<feature type="non-terminal residue" evidence="6">
    <location>
        <position position="1"/>
    </location>
</feature>
<keyword evidence="2 3" id="KW-1015">Disulfide bond</keyword>
<comment type="caution">
    <text evidence="3">Lacks conserved residue(s) required for the propagation of feature annotation.</text>
</comment>
<dbReference type="OrthoDB" id="4062651at2759"/>
<proteinExistence type="predicted"/>
<keyword evidence="1 3" id="KW-0245">EGF-like domain</keyword>
<evidence type="ECO:0000256" key="4">
    <source>
        <dbReference type="SAM" id="MobiDB-lite"/>
    </source>
</evidence>
<gene>
    <name evidence="6" type="ORF">HGM15179_020338</name>
</gene>
<feature type="disulfide bond" evidence="3">
    <location>
        <begin position="20"/>
        <end position="29"/>
    </location>
</feature>
<reference evidence="6" key="1">
    <citation type="submission" date="2019-04" db="EMBL/GenBank/DDBJ databases">
        <title>Genome assembly of Zosterops borbonicus 15179.</title>
        <authorList>
            <person name="Leroy T."/>
            <person name="Anselmetti Y."/>
            <person name="Tilak M.-K."/>
            <person name="Nabholz B."/>
        </authorList>
    </citation>
    <scope>NUCLEOTIDE SEQUENCE</scope>
    <source>
        <strain evidence="6">HGM_15179</strain>
        <tissue evidence="6">Muscle</tissue>
    </source>
</reference>
<dbReference type="Gene3D" id="2.10.25.10">
    <property type="entry name" value="Laminin"/>
    <property type="match status" value="1"/>
</dbReference>
<feature type="disulfide bond" evidence="3">
    <location>
        <begin position="2"/>
        <end position="12"/>
    </location>
</feature>
<dbReference type="Proteomes" id="UP000796761">
    <property type="component" value="Unassembled WGS sequence"/>
</dbReference>
<evidence type="ECO:0000256" key="3">
    <source>
        <dbReference type="PROSITE-ProRule" id="PRU00076"/>
    </source>
</evidence>
<dbReference type="SUPFAM" id="SSF57196">
    <property type="entry name" value="EGF/Laminin"/>
    <property type="match status" value="1"/>
</dbReference>
<feature type="region of interest" description="Disordered" evidence="4">
    <location>
        <begin position="38"/>
        <end position="80"/>
    </location>
</feature>
<dbReference type="Pfam" id="PF07974">
    <property type="entry name" value="EGF_2"/>
    <property type="match status" value="1"/>
</dbReference>
<evidence type="ECO:0000313" key="6">
    <source>
        <dbReference type="EMBL" id="TRZ06770.1"/>
    </source>
</evidence>